<keyword evidence="1" id="KW-0378">Hydrolase</keyword>
<dbReference type="Gene3D" id="3.10.129.10">
    <property type="entry name" value="Hotdog Thioesterase"/>
    <property type="match status" value="1"/>
</dbReference>
<dbReference type="Pfam" id="PF13279">
    <property type="entry name" value="4HBT_2"/>
    <property type="match status" value="1"/>
</dbReference>
<sequence>MNSPQRARVVMPVRWSDIDLFGHVNNAAFLRFLDDARFTAFPSMGVDAAGRITDRVLVVVKHEIDYQAAIPFTADPVAVEVWVTRIGSSSVDLGYEVSSTGGDRTYLVARSRMVQVNQGTGRSQPFDDAERAEFEQYLGEVPALRGW</sequence>
<dbReference type="EMBL" id="PDJD01000001">
    <property type="protein sequence ID" value="PFG19973.1"/>
    <property type="molecule type" value="Genomic_DNA"/>
</dbReference>
<dbReference type="SUPFAM" id="SSF54637">
    <property type="entry name" value="Thioesterase/thiol ester dehydrase-isomerase"/>
    <property type="match status" value="1"/>
</dbReference>
<keyword evidence="2" id="KW-1185">Reference proteome</keyword>
<reference evidence="1 2" key="1">
    <citation type="submission" date="2017-10" db="EMBL/GenBank/DDBJ databases">
        <title>Sequencing the genomes of 1000 actinobacteria strains.</title>
        <authorList>
            <person name="Klenk H.-P."/>
        </authorList>
    </citation>
    <scope>NUCLEOTIDE SEQUENCE [LARGE SCALE GENOMIC DNA]</scope>
    <source>
        <strain evidence="1 2">DSM 21801</strain>
    </source>
</reference>
<dbReference type="PANTHER" id="PTHR31793:SF24">
    <property type="entry name" value="LONG-CHAIN ACYL-COA THIOESTERASE FADM"/>
    <property type="match status" value="1"/>
</dbReference>
<dbReference type="AlphaFoldDB" id="A0A2A9D008"/>
<dbReference type="InterPro" id="IPR029069">
    <property type="entry name" value="HotDog_dom_sf"/>
</dbReference>
<comment type="caution">
    <text evidence="1">The sequence shown here is derived from an EMBL/GenBank/DDBJ whole genome shotgun (WGS) entry which is preliminary data.</text>
</comment>
<proteinExistence type="predicted"/>
<dbReference type="InterPro" id="IPR050563">
    <property type="entry name" value="4-hydroxybenzoyl-CoA_TE"/>
</dbReference>
<dbReference type="CDD" id="cd00586">
    <property type="entry name" value="4HBT"/>
    <property type="match status" value="1"/>
</dbReference>
<dbReference type="RefSeq" id="WP_245866872.1">
    <property type="nucleotide sequence ID" value="NZ_PDJD01000001.1"/>
</dbReference>
<evidence type="ECO:0000313" key="2">
    <source>
        <dbReference type="Proteomes" id="UP000224915"/>
    </source>
</evidence>
<protein>
    <submittedName>
        <fullName evidence="1">Acyl-CoA thioester hydrolase</fullName>
    </submittedName>
</protein>
<organism evidence="1 2">
    <name type="scientific">Serinibacter salmoneus</name>
    <dbReference type="NCBI Taxonomy" id="556530"/>
    <lineage>
        <taxon>Bacteria</taxon>
        <taxon>Bacillati</taxon>
        <taxon>Actinomycetota</taxon>
        <taxon>Actinomycetes</taxon>
        <taxon>Micrococcales</taxon>
        <taxon>Beutenbergiaceae</taxon>
        <taxon>Serinibacter</taxon>
    </lineage>
</organism>
<dbReference type="PANTHER" id="PTHR31793">
    <property type="entry name" value="4-HYDROXYBENZOYL-COA THIOESTERASE FAMILY MEMBER"/>
    <property type="match status" value="1"/>
</dbReference>
<evidence type="ECO:0000313" key="1">
    <source>
        <dbReference type="EMBL" id="PFG19973.1"/>
    </source>
</evidence>
<dbReference type="Proteomes" id="UP000224915">
    <property type="component" value="Unassembled WGS sequence"/>
</dbReference>
<dbReference type="GO" id="GO:0047617">
    <property type="term" value="F:fatty acyl-CoA hydrolase activity"/>
    <property type="evidence" value="ECO:0007669"/>
    <property type="project" value="TreeGrafter"/>
</dbReference>
<accession>A0A2A9D008</accession>
<name>A0A2A9D008_9MICO</name>
<gene>
    <name evidence="1" type="ORF">ATL40_1553</name>
</gene>